<reference evidence="2 3" key="1">
    <citation type="submission" date="2018-12" db="EMBL/GenBank/DDBJ databases">
        <title>Sphingomonas sp. HMF7854 Genome sequencing and assembly.</title>
        <authorList>
            <person name="Cha I."/>
            <person name="Kang H."/>
            <person name="Kim H."/>
            <person name="Kang J."/>
            <person name="Joh K."/>
        </authorList>
    </citation>
    <scope>NUCLEOTIDE SEQUENCE [LARGE SCALE GENOMIC DNA]</scope>
    <source>
        <strain evidence="2 3">HMF7854</strain>
    </source>
</reference>
<name>A0A429VAV8_9SPHN</name>
<evidence type="ECO:0000256" key="1">
    <source>
        <dbReference type="SAM" id="Phobius"/>
    </source>
</evidence>
<dbReference type="Proteomes" id="UP000274661">
    <property type="component" value="Unassembled WGS sequence"/>
</dbReference>
<sequence>MLQLRTFLPCRMWVVQWRDELRWLLAIIRWLDMVGLLDIPAPGVFMSGVELFMLPMSGGMLGSGALVDGLLGVVIGGGTVVVVGCELLLPLGMFCCAEAADATRPPRATANKARLIMAIPSGEAVTSPREERS</sequence>
<feature type="transmembrane region" description="Helical" evidence="1">
    <location>
        <begin position="65"/>
        <end position="89"/>
    </location>
</feature>
<feature type="transmembrane region" description="Helical" evidence="1">
    <location>
        <begin position="21"/>
        <end position="45"/>
    </location>
</feature>
<keyword evidence="1" id="KW-1133">Transmembrane helix</keyword>
<evidence type="ECO:0000313" key="2">
    <source>
        <dbReference type="EMBL" id="RST31054.1"/>
    </source>
</evidence>
<organism evidence="2 3">
    <name type="scientific">Sphingomonas ginkgonis</name>
    <dbReference type="NCBI Taxonomy" id="2315330"/>
    <lineage>
        <taxon>Bacteria</taxon>
        <taxon>Pseudomonadati</taxon>
        <taxon>Pseudomonadota</taxon>
        <taxon>Alphaproteobacteria</taxon>
        <taxon>Sphingomonadales</taxon>
        <taxon>Sphingomonadaceae</taxon>
        <taxon>Sphingomonas</taxon>
    </lineage>
</organism>
<keyword evidence="3" id="KW-1185">Reference proteome</keyword>
<keyword evidence="1" id="KW-0472">Membrane</keyword>
<evidence type="ECO:0000313" key="3">
    <source>
        <dbReference type="Proteomes" id="UP000274661"/>
    </source>
</evidence>
<protein>
    <submittedName>
        <fullName evidence="2">Uncharacterized protein</fullName>
    </submittedName>
</protein>
<comment type="caution">
    <text evidence="2">The sequence shown here is derived from an EMBL/GenBank/DDBJ whole genome shotgun (WGS) entry which is preliminary data.</text>
</comment>
<keyword evidence="1" id="KW-0812">Transmembrane</keyword>
<accession>A0A429VAV8</accession>
<dbReference type="AlphaFoldDB" id="A0A429VAV8"/>
<gene>
    <name evidence="2" type="ORF">HMF7854_09540</name>
</gene>
<proteinExistence type="predicted"/>
<dbReference type="EMBL" id="RWJF01000001">
    <property type="protein sequence ID" value="RST31054.1"/>
    <property type="molecule type" value="Genomic_DNA"/>
</dbReference>